<dbReference type="Proteomes" id="UP000306544">
    <property type="component" value="Unassembled WGS sequence"/>
</dbReference>
<comment type="caution">
    <text evidence="5">The sequence shown here is derived from an EMBL/GenBank/DDBJ whole genome shotgun (WGS) entry which is preliminary data.</text>
</comment>
<keyword evidence="6" id="KW-1185">Reference proteome</keyword>
<evidence type="ECO:0000256" key="1">
    <source>
        <dbReference type="ARBA" id="ARBA00010923"/>
    </source>
</evidence>
<keyword evidence="3" id="KW-0238">DNA-binding</keyword>
<dbReference type="PANTHER" id="PTHR30408:SF13">
    <property type="entry name" value="TYPE I RESTRICTION ENZYME HINDI SPECIFICITY SUBUNIT"/>
    <property type="match status" value="1"/>
</dbReference>
<dbReference type="AlphaFoldDB" id="A0A5R9A175"/>
<dbReference type="InterPro" id="IPR052021">
    <property type="entry name" value="Type-I_RS_S_subunit"/>
</dbReference>
<evidence type="ECO:0000259" key="4">
    <source>
        <dbReference type="Pfam" id="PF01420"/>
    </source>
</evidence>
<dbReference type="PANTHER" id="PTHR30408">
    <property type="entry name" value="TYPE-1 RESTRICTION ENZYME ECOKI SPECIFICITY PROTEIN"/>
    <property type="match status" value="1"/>
</dbReference>
<gene>
    <name evidence="5" type="ORF">FEF27_12205</name>
</gene>
<dbReference type="EMBL" id="VAWA01000025">
    <property type="protein sequence ID" value="TLP71835.1"/>
    <property type="molecule type" value="Genomic_DNA"/>
</dbReference>
<evidence type="ECO:0000256" key="3">
    <source>
        <dbReference type="ARBA" id="ARBA00023125"/>
    </source>
</evidence>
<evidence type="ECO:0000313" key="5">
    <source>
        <dbReference type="EMBL" id="TLP71835.1"/>
    </source>
</evidence>
<dbReference type="SUPFAM" id="SSF116734">
    <property type="entry name" value="DNA methylase specificity domain"/>
    <property type="match status" value="2"/>
</dbReference>
<accession>A0A5R9A175</accession>
<dbReference type="GO" id="GO:0009307">
    <property type="term" value="P:DNA restriction-modification system"/>
    <property type="evidence" value="ECO:0007669"/>
    <property type="project" value="UniProtKB-KW"/>
</dbReference>
<dbReference type="Pfam" id="PF01420">
    <property type="entry name" value="Methylase_S"/>
    <property type="match status" value="1"/>
</dbReference>
<evidence type="ECO:0000313" key="6">
    <source>
        <dbReference type="Proteomes" id="UP000306544"/>
    </source>
</evidence>
<dbReference type="CDD" id="cd17267">
    <property type="entry name" value="RMtype1_S_EcoAO83I-TRD1-CR1_like"/>
    <property type="match status" value="1"/>
</dbReference>
<reference evidence="5 6" key="1">
    <citation type="submission" date="2019-05" db="EMBL/GenBank/DDBJ databases">
        <title>Nesterenkonia sp. GY239, isolated from the Southern Atlantic Ocean.</title>
        <authorList>
            <person name="Zhang G."/>
        </authorList>
    </citation>
    <scope>NUCLEOTIDE SEQUENCE [LARGE SCALE GENOMIC DNA]</scope>
    <source>
        <strain evidence="5 6">GY239</strain>
    </source>
</reference>
<name>A0A5R9A175_9MICC</name>
<dbReference type="InterPro" id="IPR044946">
    <property type="entry name" value="Restrct_endonuc_typeI_TRD_sf"/>
</dbReference>
<feature type="domain" description="Type I restriction modification DNA specificity" evidence="4">
    <location>
        <begin position="23"/>
        <end position="171"/>
    </location>
</feature>
<organism evidence="5 6">
    <name type="scientific">Nesterenkonia sphaerica</name>
    <dbReference type="NCBI Taxonomy" id="1804988"/>
    <lineage>
        <taxon>Bacteria</taxon>
        <taxon>Bacillati</taxon>
        <taxon>Actinomycetota</taxon>
        <taxon>Actinomycetes</taxon>
        <taxon>Micrococcales</taxon>
        <taxon>Micrococcaceae</taxon>
        <taxon>Nesterenkonia</taxon>
    </lineage>
</organism>
<dbReference type="GO" id="GO:0003677">
    <property type="term" value="F:DNA binding"/>
    <property type="evidence" value="ECO:0007669"/>
    <property type="project" value="UniProtKB-KW"/>
</dbReference>
<dbReference type="CDD" id="cd17260">
    <property type="entry name" value="RMtype1_S_EcoEI-TRD1-CR1_like"/>
    <property type="match status" value="1"/>
</dbReference>
<comment type="similarity">
    <text evidence="1">Belongs to the type-I restriction system S methylase family.</text>
</comment>
<dbReference type="Gene3D" id="3.90.220.20">
    <property type="entry name" value="DNA methylase specificity domains"/>
    <property type="match status" value="2"/>
</dbReference>
<sequence length="390" mass="43704">MRPRPRPRTNHPRSSGWSGLRRWAVTTLGELVKLQRGHDLPKKERVSGPYPVVGSTGILDSHVHFKYRGPGVMIGRSGVIGGAQYIKSNFWPLNTTLFVRDFRGNDPRWVYYLLKTVDFTGYNSGSAQPSLNRNYVAGIELPLAPLTEQRGIAATLGALDDKIDSNRRAIELMERHALLRFQKLFDVQHDPDGIAISDLVHVNRRHRMAKGLRATYVGMSSLPMFSPVIDEWVSKAAGSGQKFVNGDVLMARITPCLENGKTAIVDMLEDGEIGWGSTEYVVLSPRGEITTPWIYCLLRNVEVRSWAIRRMTGSSGRQRFSADGFKEYRVPRPTPDALGEFNQTANPMFSRMTQFRDESRKLEALRDALLPELLSGRIRVPEAAEAVASV</sequence>
<proteinExistence type="inferred from homology"/>
<keyword evidence="2" id="KW-0680">Restriction system</keyword>
<protein>
    <recommendedName>
        <fullName evidence="4">Type I restriction modification DNA specificity domain-containing protein</fullName>
    </recommendedName>
</protein>
<dbReference type="InterPro" id="IPR000055">
    <property type="entry name" value="Restrct_endonuc_typeI_TRD"/>
</dbReference>
<dbReference type="OrthoDB" id="9798929at2"/>
<evidence type="ECO:0000256" key="2">
    <source>
        <dbReference type="ARBA" id="ARBA00022747"/>
    </source>
</evidence>